<feature type="region of interest" description="Disordered" evidence="1">
    <location>
        <begin position="171"/>
        <end position="221"/>
    </location>
</feature>
<organism evidence="2 3">
    <name type="scientific">Teratosphaeria destructans</name>
    <dbReference type="NCBI Taxonomy" id="418781"/>
    <lineage>
        <taxon>Eukaryota</taxon>
        <taxon>Fungi</taxon>
        <taxon>Dikarya</taxon>
        <taxon>Ascomycota</taxon>
        <taxon>Pezizomycotina</taxon>
        <taxon>Dothideomycetes</taxon>
        <taxon>Dothideomycetidae</taxon>
        <taxon>Mycosphaerellales</taxon>
        <taxon>Teratosphaeriaceae</taxon>
        <taxon>Teratosphaeria</taxon>
    </lineage>
</organism>
<dbReference type="SUPFAM" id="SSF53474">
    <property type="entry name" value="alpha/beta-Hydrolases"/>
    <property type="match status" value="1"/>
</dbReference>
<evidence type="ECO:0000313" key="2">
    <source>
        <dbReference type="EMBL" id="KAH9822952.1"/>
    </source>
</evidence>
<name>A0A9W7VZW7_9PEZI</name>
<proteinExistence type="predicted"/>
<dbReference type="OrthoDB" id="10260961at2759"/>
<evidence type="ECO:0000313" key="3">
    <source>
        <dbReference type="Proteomes" id="UP001138500"/>
    </source>
</evidence>
<sequence length="395" mass="43035">MAPTAACSFTLPSIEDDTVLDCRLYLPADLDSTIFDTEQFVKGAVVAHPYAPLGGSYDDPVVLSVAQTLVDQGLVVATFNFRGAGASEGKGSWSGRGEVEDFVSVVGFLVWYLLSLNDEGDSGDDAGADGHEMLEILLAGYSYGRGAWDSRRGDYSEGADVAKQMLEALAGQADSSRGRPSRAGAIGAASSWPKPSPVTVGGEETPATDRRRSRDSRRSVDFVRRSVEAPGRIKQHLRKHSDERAMRARPQSLRPRTANAVVRKVGPRVTARYLVISPVLLPIPFTTILAPPGVPGMSFGHRRVAPEDHAAGMVFTRHPTLVMFGTKDAFTSDKQLRLWAGKLQKASKVNEFRWKQIQDAGHFWREEGAMRRLQDVVASWVRLQGCRAPHIGYSG</sequence>
<dbReference type="Proteomes" id="UP001138500">
    <property type="component" value="Unassembled WGS sequence"/>
</dbReference>
<feature type="region of interest" description="Disordered" evidence="1">
    <location>
        <begin position="235"/>
        <end position="257"/>
    </location>
</feature>
<feature type="compositionally biased region" description="Basic and acidic residues" evidence="1">
    <location>
        <begin position="207"/>
        <end position="221"/>
    </location>
</feature>
<dbReference type="PANTHER" id="PTHR42103">
    <property type="entry name" value="ALPHA/BETA-HYDROLASES SUPERFAMILY PROTEIN"/>
    <property type="match status" value="1"/>
</dbReference>
<evidence type="ECO:0008006" key="4">
    <source>
        <dbReference type="Google" id="ProtNLM"/>
    </source>
</evidence>
<accession>A0A9W7VZW7</accession>
<reference evidence="2 3" key="1">
    <citation type="journal article" date="2018" name="IMA Fungus">
        <title>IMA Genome-F 10: Nine draft genome sequences of Claviceps purpurea s.lat., including C. arundinis, C. humidiphila, and C. cf. spartinae, pseudomolecules for the pitch canker pathogen Fusarium circinatum, draft genome of Davidsoniella eucalypti, Grosmannia galeiformis, Quambalaria eucalypti, and Teratosphaeria destructans.</title>
        <authorList>
            <person name="Wingfield B.D."/>
            <person name="Liu M."/>
            <person name="Nguyen H.D."/>
            <person name="Lane F.A."/>
            <person name="Morgan S.W."/>
            <person name="De Vos L."/>
            <person name="Wilken P.M."/>
            <person name="Duong T.A."/>
            <person name="Aylward J."/>
            <person name="Coetzee M.P."/>
            <person name="Dadej K."/>
            <person name="De Beer Z.W."/>
            <person name="Findlay W."/>
            <person name="Havenga M."/>
            <person name="Kolarik M."/>
            <person name="Menzies J.G."/>
            <person name="Naidoo K."/>
            <person name="Pochopski O."/>
            <person name="Shoukouhi P."/>
            <person name="Santana Q.C."/>
            <person name="Seifert K.A."/>
            <person name="Soal N."/>
            <person name="Steenkamp E.T."/>
            <person name="Tatham C.T."/>
            <person name="van der Nest M.A."/>
            <person name="Wingfield M.J."/>
        </authorList>
    </citation>
    <scope>NUCLEOTIDE SEQUENCE [LARGE SCALE GENOMIC DNA]</scope>
    <source>
        <strain evidence="2">CMW44962</strain>
    </source>
</reference>
<dbReference type="InterPro" id="IPR029058">
    <property type="entry name" value="AB_hydrolase_fold"/>
</dbReference>
<dbReference type="EMBL" id="RIBY02002200">
    <property type="protein sequence ID" value="KAH9822952.1"/>
    <property type="molecule type" value="Genomic_DNA"/>
</dbReference>
<gene>
    <name evidence="2" type="ORF">Tdes44962_MAKER00780</name>
</gene>
<reference evidence="2 3" key="2">
    <citation type="journal article" date="2021" name="Curr. Genet.">
        <title>Genetic response to nitrogen starvation in the aggressive Eucalyptus foliar pathogen Teratosphaeria destructans.</title>
        <authorList>
            <person name="Havenga M."/>
            <person name="Wingfield B.D."/>
            <person name="Wingfield M.J."/>
            <person name="Dreyer L.L."/>
            <person name="Roets F."/>
            <person name="Aylward J."/>
        </authorList>
    </citation>
    <scope>NUCLEOTIDE SEQUENCE [LARGE SCALE GENOMIC DNA]</scope>
    <source>
        <strain evidence="2">CMW44962</strain>
    </source>
</reference>
<dbReference type="AlphaFoldDB" id="A0A9W7VZW7"/>
<dbReference type="Gene3D" id="3.40.50.1820">
    <property type="entry name" value="alpha/beta hydrolase"/>
    <property type="match status" value="2"/>
</dbReference>
<evidence type="ECO:0000256" key="1">
    <source>
        <dbReference type="SAM" id="MobiDB-lite"/>
    </source>
</evidence>
<keyword evidence="3" id="KW-1185">Reference proteome</keyword>
<protein>
    <recommendedName>
        <fullName evidence="4">Xaa-Pro dipeptidyl-peptidase-like domain-containing protein</fullName>
    </recommendedName>
</protein>
<dbReference type="PANTHER" id="PTHR42103:SF2">
    <property type="entry name" value="AB HYDROLASE-1 DOMAIN-CONTAINING PROTEIN"/>
    <property type="match status" value="1"/>
</dbReference>
<comment type="caution">
    <text evidence="2">The sequence shown here is derived from an EMBL/GenBank/DDBJ whole genome shotgun (WGS) entry which is preliminary data.</text>
</comment>